<keyword evidence="2" id="KW-1185">Reference proteome</keyword>
<gene>
    <name evidence="1" type="ORF">D7X12_25685</name>
</gene>
<proteinExistence type="predicted"/>
<dbReference type="OrthoDB" id="5501880at2"/>
<dbReference type="Proteomes" id="UP000273405">
    <property type="component" value="Unassembled WGS sequence"/>
</dbReference>
<sequence length="350" mass="38704">MDYRKLLGKVESAVLPYFGGGTVDAPSRRLRLTTPVEPGWWRFELKGRQATAREPASSQGLDALPRVRGHLWGTRLVREGAVAEPLALMPEEEPPRLSPVTARRWHDGTLLFEGVEFEGEAEEAARRALEEDRPLGEARGVGASLRAAFGFAVLETASRGTGIPFAPVEARARVLDVALGGREEAQRCLRRLADERARFLRLQAEQQARWEAEARRTAQALTDREREAREARWEAAARQTARTLETWEQQGVTSGQRQRAEAEVGAWAERALDKAGARMISHRRLGGGLLEVIYTFMGERFVTVVESATLRVRDAGVCLAGADARVTLESLPSVLKEAIDTGELVITRHA</sequence>
<evidence type="ECO:0000313" key="1">
    <source>
        <dbReference type="EMBL" id="RKH38692.1"/>
    </source>
</evidence>
<evidence type="ECO:0000313" key="2">
    <source>
        <dbReference type="Proteomes" id="UP000273405"/>
    </source>
</evidence>
<reference evidence="2" key="1">
    <citation type="submission" date="2018-09" db="EMBL/GenBank/DDBJ databases">
        <authorList>
            <person name="Livingstone P.G."/>
            <person name="Whitworth D.E."/>
        </authorList>
    </citation>
    <scope>NUCLEOTIDE SEQUENCE [LARGE SCALE GENOMIC DNA]</scope>
    <source>
        <strain evidence="2">CA040B</strain>
    </source>
</reference>
<dbReference type="RefSeq" id="WP_120627914.1">
    <property type="nucleotide sequence ID" value="NZ_RAWG01000187.1"/>
</dbReference>
<accession>A0A3A8NFK2</accession>
<dbReference type="AlphaFoldDB" id="A0A3A8NFK2"/>
<name>A0A3A8NFK2_9BACT</name>
<organism evidence="1 2">
    <name type="scientific">Corallococcus sicarius</name>
    <dbReference type="NCBI Taxonomy" id="2316726"/>
    <lineage>
        <taxon>Bacteria</taxon>
        <taxon>Pseudomonadati</taxon>
        <taxon>Myxococcota</taxon>
        <taxon>Myxococcia</taxon>
        <taxon>Myxococcales</taxon>
        <taxon>Cystobacterineae</taxon>
        <taxon>Myxococcaceae</taxon>
        <taxon>Corallococcus</taxon>
    </lineage>
</organism>
<protein>
    <submittedName>
        <fullName evidence="1">Uncharacterized protein</fullName>
    </submittedName>
</protein>
<comment type="caution">
    <text evidence="1">The sequence shown here is derived from an EMBL/GenBank/DDBJ whole genome shotgun (WGS) entry which is preliminary data.</text>
</comment>
<dbReference type="EMBL" id="RAWG01000187">
    <property type="protein sequence ID" value="RKH38692.1"/>
    <property type="molecule type" value="Genomic_DNA"/>
</dbReference>